<protein>
    <recommendedName>
        <fullName evidence="10">Ion-translocating oxidoreductase complex subunit B</fullName>
        <ecNumber evidence="10">7.-.-.-</ecNumber>
    </recommendedName>
    <alternativeName>
        <fullName evidence="10">Rnf electron transport complex subunit B</fullName>
    </alternativeName>
</protein>
<keyword evidence="4 10" id="KW-0677">Repeat</keyword>
<keyword evidence="3 10" id="KW-0479">Metal-binding</keyword>
<evidence type="ECO:0000256" key="7">
    <source>
        <dbReference type="ARBA" id="ARBA00023004"/>
    </source>
</evidence>
<keyword evidence="2 10" id="KW-0004">4Fe-4S</keyword>
<dbReference type="PANTHER" id="PTHR43560:SF1">
    <property type="entry name" value="ION-TRANSLOCATING OXIDOREDUCTASE COMPLEX SUBUNIT B"/>
    <property type="match status" value="1"/>
</dbReference>
<keyword evidence="7 10" id="KW-0408">Iron</keyword>
<feature type="domain" description="4Fe-4S ferredoxin-type" evidence="12">
    <location>
        <begin position="141"/>
        <end position="185"/>
    </location>
</feature>
<evidence type="ECO:0000313" key="14">
    <source>
        <dbReference type="Proteomes" id="UP001228690"/>
    </source>
</evidence>
<dbReference type="Pfam" id="PF04060">
    <property type="entry name" value="FeS"/>
    <property type="match status" value="1"/>
</dbReference>
<feature type="binding site" evidence="10">
    <location>
        <position position="174"/>
    </location>
    <ligand>
        <name>[4Fe-4S] cluster</name>
        <dbReference type="ChEBI" id="CHEBI:49883"/>
        <label>3</label>
    </ligand>
</feature>
<comment type="subcellular location">
    <subcellularLocation>
        <location evidence="10">Cell membrane</location>
    </subcellularLocation>
</comment>
<evidence type="ECO:0000256" key="8">
    <source>
        <dbReference type="ARBA" id="ARBA00023014"/>
    </source>
</evidence>
<comment type="caution">
    <text evidence="10">Lacks conserved residue(s) required for the propagation of feature annotation.</text>
</comment>
<feature type="binding site" evidence="10">
    <location>
        <position position="177"/>
    </location>
    <ligand>
        <name>[4Fe-4S] cluster</name>
        <dbReference type="ChEBI" id="CHEBI:49883"/>
        <label>3</label>
    </ligand>
</feature>
<feature type="binding site" evidence="10">
    <location>
        <position position="141"/>
    </location>
    <ligand>
        <name>[4Fe-4S] cluster</name>
        <dbReference type="ChEBI" id="CHEBI:49883"/>
        <label>2</label>
    </ligand>
</feature>
<evidence type="ECO:0000256" key="1">
    <source>
        <dbReference type="ARBA" id="ARBA00022448"/>
    </source>
</evidence>
<evidence type="ECO:0000256" key="3">
    <source>
        <dbReference type="ARBA" id="ARBA00022723"/>
    </source>
</evidence>
<feature type="binding site" evidence="10">
    <location>
        <position position="137"/>
    </location>
    <ligand>
        <name>[4Fe-4S] cluster</name>
        <dbReference type="ChEBI" id="CHEBI:49883"/>
        <label>2</label>
    </ligand>
</feature>
<keyword evidence="1 10" id="KW-0813">Transport</keyword>
<feature type="domain" description="4Fe-4S" evidence="11">
    <location>
        <begin position="43"/>
        <end position="76"/>
    </location>
</feature>
<dbReference type="HAMAP" id="MF_00463">
    <property type="entry name" value="RsxB_RnfB"/>
    <property type="match status" value="1"/>
</dbReference>
<dbReference type="InterPro" id="IPR050395">
    <property type="entry name" value="4Fe4S_Ferredoxin_RnfB"/>
</dbReference>
<dbReference type="InterPro" id="IPR007202">
    <property type="entry name" value="4Fe-4S_dom"/>
</dbReference>
<reference evidence="13 14" key="1">
    <citation type="submission" date="2023-04" db="EMBL/GenBank/DDBJ databases">
        <title>Spirochaete genome identified in red abalone sample constitutes a novel genus.</title>
        <authorList>
            <person name="Sharma S.P."/>
            <person name="Purcell C.M."/>
            <person name="Hyde J.R."/>
            <person name="Severin A.J."/>
        </authorList>
    </citation>
    <scope>NUCLEOTIDE SEQUENCE [LARGE SCALE GENOMIC DNA]</scope>
    <source>
        <strain evidence="13 14">SP-2023</strain>
    </source>
</reference>
<evidence type="ECO:0000256" key="10">
    <source>
        <dbReference type="HAMAP-Rule" id="MF_00463"/>
    </source>
</evidence>
<dbReference type="Proteomes" id="UP001228690">
    <property type="component" value="Chromosome"/>
</dbReference>
<dbReference type="RefSeq" id="WP_326927923.1">
    <property type="nucleotide sequence ID" value="NZ_CP123443.1"/>
</dbReference>
<keyword evidence="10" id="KW-1003">Cell membrane</keyword>
<dbReference type="InterPro" id="IPR017896">
    <property type="entry name" value="4Fe4S_Fe-S-bd"/>
</dbReference>
<proteinExistence type="inferred from homology"/>
<evidence type="ECO:0000313" key="13">
    <source>
        <dbReference type="EMBL" id="WGK69737.1"/>
    </source>
</evidence>
<comment type="similarity">
    <text evidence="10">Belongs to the 4Fe4S bacterial-type ferredoxin family. RnfB subfamily.</text>
</comment>
<keyword evidence="8 10" id="KW-0411">Iron-sulfur</keyword>
<dbReference type="PROSITE" id="PS00198">
    <property type="entry name" value="4FE4S_FER_1"/>
    <property type="match status" value="1"/>
</dbReference>
<feature type="region of interest" description="Hydrophobic" evidence="10">
    <location>
        <begin position="1"/>
        <end position="25"/>
    </location>
</feature>
<dbReference type="PANTHER" id="PTHR43560">
    <property type="entry name" value="ION-TRANSLOCATING OXIDOREDUCTASE COMPLEX SUBUNIT B"/>
    <property type="match status" value="1"/>
</dbReference>
<evidence type="ECO:0000256" key="4">
    <source>
        <dbReference type="ARBA" id="ARBA00022737"/>
    </source>
</evidence>
<dbReference type="EC" id="7.-.-.-" evidence="10"/>
<evidence type="ECO:0000256" key="6">
    <source>
        <dbReference type="ARBA" id="ARBA00022982"/>
    </source>
</evidence>
<keyword evidence="14" id="KW-1185">Reference proteome</keyword>
<gene>
    <name evidence="10" type="primary">rnfB</name>
    <name evidence="13" type="ORF">P0082_02415</name>
</gene>
<dbReference type="SUPFAM" id="SSF54862">
    <property type="entry name" value="4Fe-4S ferredoxins"/>
    <property type="match status" value="1"/>
</dbReference>
<sequence>MLILSALFFMLVLATVIGLLLAYSSKKLHVPGDERREALSESLPGLNCGACGFPGCNGYAVALNTGKTEDLTLCPPGGNSVAAALGRIMEQEAGDVADEVAFVKCQGSPDYARTDFDYEGLEDCQAAALLFKGSKSCQYGCIGLGSCVRQCPTDAISISKDSLAVVDPDLCINCRKCIPVCPTKVIRMIPRQAEYGVICNALDHGKVTRSNCKVGCIGCRVCERKHPALQFKIDNNLADVDYKQLSLQTTPPDFTALGEVIKKCPSKCIVPLGSGVRELAKAQTLKESRTETFARQAAE</sequence>
<name>A0ABY8MI86_9SPIO</name>
<dbReference type="InterPro" id="IPR010207">
    <property type="entry name" value="Elect_transpt_cplx_RnfB/RsxB"/>
</dbReference>
<accession>A0ABY8MI86</accession>
<dbReference type="EMBL" id="CP123443">
    <property type="protein sequence ID" value="WGK69737.1"/>
    <property type="molecule type" value="Genomic_DNA"/>
</dbReference>
<feature type="binding site" evidence="10">
    <location>
        <position position="74"/>
    </location>
    <ligand>
        <name>[4Fe-4S] cluster</name>
        <dbReference type="ChEBI" id="CHEBI:49883"/>
        <label>1</label>
    </ligand>
</feature>
<evidence type="ECO:0000256" key="9">
    <source>
        <dbReference type="ARBA" id="ARBA00023136"/>
    </source>
</evidence>
<evidence type="ECO:0000256" key="2">
    <source>
        <dbReference type="ARBA" id="ARBA00022485"/>
    </source>
</evidence>
<dbReference type="InterPro" id="IPR017900">
    <property type="entry name" value="4Fe4S_Fe_S_CS"/>
</dbReference>
<feature type="binding site" evidence="10">
    <location>
        <position position="48"/>
    </location>
    <ligand>
        <name>[4Fe-4S] cluster</name>
        <dbReference type="ChEBI" id="CHEBI:49883"/>
        <label>1</label>
    </ligand>
</feature>
<feature type="binding site" evidence="10">
    <location>
        <position position="151"/>
    </location>
    <ligand>
        <name>[4Fe-4S] cluster</name>
        <dbReference type="ChEBI" id="CHEBI:49883"/>
        <label>3</label>
    </ligand>
</feature>
<feature type="binding site" evidence="10">
    <location>
        <position position="181"/>
    </location>
    <ligand>
        <name>[4Fe-4S] cluster</name>
        <dbReference type="ChEBI" id="CHEBI:49883"/>
        <label>2</label>
    </ligand>
</feature>
<dbReference type="Gene3D" id="3.30.70.20">
    <property type="match status" value="1"/>
</dbReference>
<keyword evidence="6 10" id="KW-0249">Electron transport</keyword>
<feature type="binding site" evidence="10">
    <location>
        <position position="171"/>
    </location>
    <ligand>
        <name>[4Fe-4S] cluster</name>
        <dbReference type="ChEBI" id="CHEBI:49883"/>
        <label>3</label>
    </ligand>
</feature>
<evidence type="ECO:0000256" key="5">
    <source>
        <dbReference type="ARBA" id="ARBA00022967"/>
    </source>
</evidence>
<dbReference type="Pfam" id="PF12838">
    <property type="entry name" value="Fer4_7"/>
    <property type="match status" value="1"/>
</dbReference>
<keyword evidence="9 10" id="KW-0472">Membrane</keyword>
<feature type="binding site" evidence="10">
    <location>
        <position position="51"/>
    </location>
    <ligand>
        <name>[4Fe-4S] cluster</name>
        <dbReference type="ChEBI" id="CHEBI:49883"/>
        <label>1</label>
    </ligand>
</feature>
<feature type="binding site" evidence="10">
    <location>
        <position position="147"/>
    </location>
    <ligand>
        <name>[4Fe-4S] cluster</name>
        <dbReference type="ChEBI" id="CHEBI:49883"/>
        <label>2</label>
    </ligand>
</feature>
<organism evidence="13 14">
    <name type="scientific">Candidatus Haliotispira prima</name>
    <dbReference type="NCBI Taxonomy" id="3034016"/>
    <lineage>
        <taxon>Bacteria</taxon>
        <taxon>Pseudomonadati</taxon>
        <taxon>Spirochaetota</taxon>
        <taxon>Spirochaetia</taxon>
        <taxon>Spirochaetales</taxon>
        <taxon>Spirochaetaceae</taxon>
        <taxon>Candidatus Haliotispira</taxon>
    </lineage>
</organism>
<dbReference type="Gene3D" id="1.10.15.40">
    <property type="entry name" value="Electron transport complex subunit B, putative Fe-S cluster"/>
    <property type="match status" value="1"/>
</dbReference>
<keyword evidence="5 10" id="KW-1278">Translocase</keyword>
<evidence type="ECO:0000259" key="12">
    <source>
        <dbReference type="Pfam" id="PF12838"/>
    </source>
</evidence>
<feature type="binding site" evidence="10">
    <location>
        <position position="56"/>
    </location>
    <ligand>
        <name>[4Fe-4S] cluster</name>
        <dbReference type="ChEBI" id="CHEBI:49883"/>
        <label>1</label>
    </ligand>
</feature>
<comment type="function">
    <text evidence="10">Part of a membrane-bound complex that couples electron transfer with translocation of ions across the membrane.</text>
</comment>
<comment type="subunit">
    <text evidence="10">The complex is composed of six subunits: RnfA, RnfB, RnfC, RnfD, RnfE and RnfG.</text>
</comment>
<evidence type="ECO:0000259" key="11">
    <source>
        <dbReference type="Pfam" id="PF04060"/>
    </source>
</evidence>
<comment type="cofactor">
    <cofactor evidence="10">
        <name>[4Fe-4S] cluster</name>
        <dbReference type="ChEBI" id="CHEBI:49883"/>
    </cofactor>
    <text evidence="10">Binds 3 [4Fe-4S] clusters.</text>
</comment>